<reference evidence="10" key="2">
    <citation type="submission" date="2015-01" db="EMBL/GenBank/DDBJ databases">
        <title>Evolutionary Origins and Diversification of the Mycorrhizal Mutualists.</title>
        <authorList>
            <consortium name="DOE Joint Genome Institute"/>
            <consortium name="Mycorrhizal Genomics Consortium"/>
            <person name="Kohler A."/>
            <person name="Kuo A."/>
            <person name="Nagy L.G."/>
            <person name="Floudas D."/>
            <person name="Copeland A."/>
            <person name="Barry K.W."/>
            <person name="Cichocki N."/>
            <person name="Veneault-Fourrey C."/>
            <person name="LaButti K."/>
            <person name="Lindquist E.A."/>
            <person name="Lipzen A."/>
            <person name="Lundell T."/>
            <person name="Morin E."/>
            <person name="Murat C."/>
            <person name="Riley R."/>
            <person name="Ohm R."/>
            <person name="Sun H."/>
            <person name="Tunlid A."/>
            <person name="Henrissat B."/>
            <person name="Grigoriev I.V."/>
            <person name="Hibbett D.S."/>
            <person name="Martin F."/>
        </authorList>
    </citation>
    <scope>NUCLEOTIDE SEQUENCE [LARGE SCALE GENOMIC DNA]</scope>
    <source>
        <strain evidence="10">Foug A</strain>
    </source>
</reference>
<keyword evidence="6" id="KW-0539">Nucleus</keyword>
<gene>
    <name evidence="9" type="ORF">SCLCIDRAFT_1214956</name>
</gene>
<evidence type="ECO:0000256" key="4">
    <source>
        <dbReference type="ARBA" id="ARBA00022490"/>
    </source>
</evidence>
<evidence type="ECO:0000256" key="6">
    <source>
        <dbReference type="ARBA" id="ARBA00023242"/>
    </source>
</evidence>
<dbReference type="Proteomes" id="UP000053989">
    <property type="component" value="Unassembled WGS sequence"/>
</dbReference>
<protein>
    <recommendedName>
        <fullName evidence="8">mRNA decay factor PAT1 domain-containing protein</fullName>
    </recommendedName>
</protein>
<dbReference type="GO" id="GO:0005634">
    <property type="term" value="C:nucleus"/>
    <property type="evidence" value="ECO:0007669"/>
    <property type="project" value="UniProtKB-SubCell"/>
</dbReference>
<comment type="similarity">
    <text evidence="3">Belongs to the PAT1 family.</text>
</comment>
<feature type="compositionally biased region" description="Low complexity" evidence="7">
    <location>
        <begin position="255"/>
        <end position="270"/>
    </location>
</feature>
<dbReference type="OrthoDB" id="74835at2759"/>
<dbReference type="PANTHER" id="PTHR21551">
    <property type="entry name" value="TOPOISOMERASE II-ASSOCIATED PROTEIN PAT1"/>
    <property type="match status" value="1"/>
</dbReference>
<comment type="subcellular location">
    <subcellularLocation>
        <location evidence="2">Cytoplasm</location>
        <location evidence="2">P-body</location>
    </subcellularLocation>
    <subcellularLocation>
        <location evidence="1">Nucleus</location>
    </subcellularLocation>
</comment>
<dbReference type="Pfam" id="PF09770">
    <property type="entry name" value="PAT1"/>
    <property type="match status" value="1"/>
</dbReference>
<dbReference type="InterPro" id="IPR039900">
    <property type="entry name" value="Pat1-like"/>
</dbReference>
<dbReference type="EMBL" id="KN822041">
    <property type="protein sequence ID" value="KIM62630.1"/>
    <property type="molecule type" value="Genomic_DNA"/>
</dbReference>
<dbReference type="PANTHER" id="PTHR21551:SF0">
    <property type="entry name" value="PROTEIN ASSOCIATED WITH TOPO II RELATED-1, ISOFORM A"/>
    <property type="match status" value="1"/>
</dbReference>
<dbReference type="HOGENOM" id="CLU_012622_0_0_1"/>
<reference evidence="9 10" key="1">
    <citation type="submission" date="2014-04" db="EMBL/GenBank/DDBJ databases">
        <authorList>
            <consortium name="DOE Joint Genome Institute"/>
            <person name="Kuo A."/>
            <person name="Kohler A."/>
            <person name="Nagy L.G."/>
            <person name="Floudas D."/>
            <person name="Copeland A."/>
            <person name="Barry K.W."/>
            <person name="Cichocki N."/>
            <person name="Veneault-Fourrey C."/>
            <person name="LaButti K."/>
            <person name="Lindquist E.A."/>
            <person name="Lipzen A."/>
            <person name="Lundell T."/>
            <person name="Morin E."/>
            <person name="Murat C."/>
            <person name="Sun H."/>
            <person name="Tunlid A."/>
            <person name="Henrissat B."/>
            <person name="Grigoriev I.V."/>
            <person name="Hibbett D.S."/>
            <person name="Martin F."/>
            <person name="Nordberg H.P."/>
            <person name="Cantor M.N."/>
            <person name="Hua S.X."/>
        </authorList>
    </citation>
    <scope>NUCLEOTIDE SEQUENCE [LARGE SCALE GENOMIC DNA]</scope>
    <source>
        <strain evidence="9 10">Foug A</strain>
    </source>
</reference>
<dbReference type="FunCoup" id="A0A0C3DPT3">
    <property type="interactions" value="148"/>
</dbReference>
<dbReference type="GO" id="GO:0000932">
    <property type="term" value="C:P-body"/>
    <property type="evidence" value="ECO:0007669"/>
    <property type="project" value="UniProtKB-SubCell"/>
</dbReference>
<dbReference type="GO" id="GO:0003723">
    <property type="term" value="F:RNA binding"/>
    <property type="evidence" value="ECO:0007669"/>
    <property type="project" value="UniProtKB-KW"/>
</dbReference>
<evidence type="ECO:0000256" key="1">
    <source>
        <dbReference type="ARBA" id="ARBA00004123"/>
    </source>
</evidence>
<proteinExistence type="inferred from homology"/>
<feature type="region of interest" description="Disordered" evidence="7">
    <location>
        <begin position="255"/>
        <end position="300"/>
    </location>
</feature>
<keyword evidence="4" id="KW-0963">Cytoplasm</keyword>
<accession>A0A0C3DPT3</accession>
<dbReference type="InParanoid" id="A0A0C3DPT3"/>
<dbReference type="InterPro" id="IPR019167">
    <property type="entry name" value="PAT1_dom"/>
</dbReference>
<name>A0A0C3DPT3_9AGAM</name>
<evidence type="ECO:0000313" key="9">
    <source>
        <dbReference type="EMBL" id="KIM62630.1"/>
    </source>
</evidence>
<keyword evidence="5" id="KW-0694">RNA-binding</keyword>
<dbReference type="AlphaFoldDB" id="A0A0C3DPT3"/>
<dbReference type="GO" id="GO:0000290">
    <property type="term" value="P:deadenylation-dependent decapping of nuclear-transcribed mRNA"/>
    <property type="evidence" value="ECO:0007669"/>
    <property type="project" value="InterPro"/>
</dbReference>
<keyword evidence="10" id="KW-1185">Reference proteome</keyword>
<dbReference type="STRING" id="1036808.A0A0C3DPT3"/>
<evidence type="ECO:0000256" key="7">
    <source>
        <dbReference type="SAM" id="MobiDB-lite"/>
    </source>
</evidence>
<evidence type="ECO:0000256" key="3">
    <source>
        <dbReference type="ARBA" id="ARBA00009138"/>
    </source>
</evidence>
<evidence type="ECO:0000259" key="8">
    <source>
        <dbReference type="Pfam" id="PF09770"/>
    </source>
</evidence>
<sequence>MSFFGFESNGLEADKRQFLEGSLQESEDLAVYNWGEDNYDGLGDALVEGGDELNDETFGGMGEVGKDFDFTQHTLPDPVGIKQEQRRVVHEPPRGQTPLQEYMQATSRSVAHVTSHPGTSLESIWDDTSPFSMLSSTNGAARGTDQQRVPSAMSRATFPSHALADHRIQDQQLRTQSQTPVQATPPMSHGITQTGARTLQEIEAEMRVAAQQVRQRQELELRQQMQFQREHEMRMVEQEQQERLRLQQLQQQQQQEQLRLGQHQHQLQQQSTPPPRMVHHVHTQLPRTQSPRLHQQHQQQILMLQQEQERQQQERLKELQERLRMEELERQLRAQQLSQIQRQPSVQARRQASYADLQVLQQRRTQSPAYRGASPGELPLVNQQNAQVLPQSIQLQQRLLSEMAQAEFMRDMQGISQVEQETLRAEAMRKIMETERMEEKRRRKALKIAHMSRYNDLMTQSDKDFITRIQVSQLVTQDPYADDFYAQVYGAILRSRMGLQSSDERVLKFGSGCGVGLGLGQKVPGRRQSAMQKMEAQVERIVNNARLREKEKGMHSLQSLQGALGKTAGRSYKAAPRQLLQVDGSTAPSISGTHPHISKDDVLADEASDSNGLAREAAKLGREALGNAADADGVIRKDPLTHRQVLVALETLYDLVLNIEQLRRDQPPEDDIESFEPWSQLYDDLVEQIWVGLKVLVPLETSDPHPFISLLTPIKGKKILPRLSRHIPAHRLPTLLTLLVACFSQLDVISQAQILDSDEDSPARQEVERQTAAFLGSVLQSILPVVARAELRLVTGLLGLFLDRSDIIHVAQTRPGVAMLTLFLSRVEIIKQEVSSGTESIEIPTPEEAQQWQLVFDHLFQLLSPHFLVLFPSTRLDIQSSPPTEHVLTQHKDLLDQPVWQFLAAVALHASPDQQSALVAGLREKVLENVASVQKGWVTDEEERSTKLANVNLFLHALGLDSSQVTV</sequence>
<organism evidence="9 10">
    <name type="scientific">Scleroderma citrinum Foug A</name>
    <dbReference type="NCBI Taxonomy" id="1036808"/>
    <lineage>
        <taxon>Eukaryota</taxon>
        <taxon>Fungi</taxon>
        <taxon>Dikarya</taxon>
        <taxon>Basidiomycota</taxon>
        <taxon>Agaricomycotina</taxon>
        <taxon>Agaricomycetes</taxon>
        <taxon>Agaricomycetidae</taxon>
        <taxon>Boletales</taxon>
        <taxon>Sclerodermatineae</taxon>
        <taxon>Sclerodermataceae</taxon>
        <taxon>Scleroderma</taxon>
    </lineage>
</organism>
<feature type="domain" description="mRNA decay factor PAT1" evidence="8">
    <location>
        <begin position="1"/>
        <end position="961"/>
    </location>
</feature>
<dbReference type="GO" id="GO:0033962">
    <property type="term" value="P:P-body assembly"/>
    <property type="evidence" value="ECO:0007669"/>
    <property type="project" value="TreeGrafter"/>
</dbReference>
<evidence type="ECO:0000313" key="10">
    <source>
        <dbReference type="Proteomes" id="UP000053989"/>
    </source>
</evidence>
<evidence type="ECO:0000256" key="5">
    <source>
        <dbReference type="ARBA" id="ARBA00022884"/>
    </source>
</evidence>
<evidence type="ECO:0000256" key="2">
    <source>
        <dbReference type="ARBA" id="ARBA00004201"/>
    </source>
</evidence>